<comment type="caution">
    <text evidence="7">The sequence shown here is derived from an EMBL/GenBank/DDBJ whole genome shotgun (WGS) entry which is preliminary data.</text>
</comment>
<organism evidence="7 8">
    <name type="scientific">Clavelina lepadiformis</name>
    <name type="common">Light-bulb sea squirt</name>
    <name type="synonym">Ascidia lepadiformis</name>
    <dbReference type="NCBI Taxonomy" id="159417"/>
    <lineage>
        <taxon>Eukaryota</taxon>
        <taxon>Metazoa</taxon>
        <taxon>Chordata</taxon>
        <taxon>Tunicata</taxon>
        <taxon>Ascidiacea</taxon>
        <taxon>Aplousobranchia</taxon>
        <taxon>Clavelinidae</taxon>
        <taxon>Clavelina</taxon>
    </lineage>
</organism>
<name>A0ABP0GXT9_CLALP</name>
<dbReference type="InterPro" id="IPR020719">
    <property type="entry name" value="RNA3'_term_phos_cycl-like_CS"/>
</dbReference>
<reference evidence="7 8" key="1">
    <citation type="submission" date="2024-02" db="EMBL/GenBank/DDBJ databases">
        <authorList>
            <person name="Daric V."/>
            <person name="Darras S."/>
        </authorList>
    </citation>
    <scope>NUCLEOTIDE SEQUENCE [LARGE SCALE GENOMIC DNA]</scope>
</reference>
<dbReference type="EMBL" id="CAWYQH010000152">
    <property type="protein sequence ID" value="CAK8695629.1"/>
    <property type="molecule type" value="Genomic_DNA"/>
</dbReference>
<dbReference type="Gene3D" id="3.65.10.20">
    <property type="entry name" value="RNA 3'-terminal phosphate cyclase domain"/>
    <property type="match status" value="1"/>
</dbReference>
<protein>
    <recommendedName>
        <fullName evidence="9">RNA 3'-terminal phosphate cyclase-like protein</fullName>
    </recommendedName>
</protein>
<evidence type="ECO:0000259" key="5">
    <source>
        <dbReference type="Pfam" id="PF01137"/>
    </source>
</evidence>
<evidence type="ECO:0008006" key="9">
    <source>
        <dbReference type="Google" id="ProtNLM"/>
    </source>
</evidence>
<dbReference type="CDD" id="cd00875">
    <property type="entry name" value="RNA_Cyclase_Class_I"/>
    <property type="match status" value="1"/>
</dbReference>
<dbReference type="NCBIfam" id="TIGR03400">
    <property type="entry name" value="18S_RNA_Rcl1p"/>
    <property type="match status" value="1"/>
</dbReference>
<dbReference type="Gene3D" id="3.30.360.20">
    <property type="entry name" value="RNA 3'-terminal phosphate cyclase, insert domain"/>
    <property type="match status" value="1"/>
</dbReference>
<dbReference type="PANTHER" id="PTHR11096:SF1">
    <property type="entry name" value="RNA 3'-TERMINAL PHOSPHATE CYCLASE-LIKE PROTEIN"/>
    <property type="match status" value="1"/>
</dbReference>
<feature type="domain" description="RNA 3'-terminal phosphate cyclase insert" evidence="6">
    <location>
        <begin position="169"/>
        <end position="270"/>
    </location>
</feature>
<dbReference type="Pfam" id="PF05189">
    <property type="entry name" value="RTC_insert"/>
    <property type="match status" value="1"/>
</dbReference>
<gene>
    <name evidence="7" type="ORF">CVLEPA_LOCUS28878</name>
</gene>
<dbReference type="InterPro" id="IPR016443">
    <property type="entry name" value="RNA3'_term_phos_cyc_type_2"/>
</dbReference>
<dbReference type="InterPro" id="IPR013791">
    <property type="entry name" value="RNA3'-term_phos_cycl_insert"/>
</dbReference>
<dbReference type="InterPro" id="IPR023797">
    <property type="entry name" value="RNA3'_phos_cyclase_dom"/>
</dbReference>
<evidence type="ECO:0000313" key="8">
    <source>
        <dbReference type="Proteomes" id="UP001642483"/>
    </source>
</evidence>
<evidence type="ECO:0000259" key="6">
    <source>
        <dbReference type="Pfam" id="PF05189"/>
    </source>
</evidence>
<dbReference type="Proteomes" id="UP001642483">
    <property type="component" value="Unassembled WGS sequence"/>
</dbReference>
<dbReference type="InterPro" id="IPR037136">
    <property type="entry name" value="RNA3'_phos_cyclase_dom_sf"/>
</dbReference>
<dbReference type="InterPro" id="IPR036553">
    <property type="entry name" value="RPTC_insert"/>
</dbReference>
<dbReference type="InterPro" id="IPR013792">
    <property type="entry name" value="RNA3'P_cycl/enolpyr_Trfase_a/b"/>
</dbReference>
<keyword evidence="4" id="KW-0539">Nucleus</keyword>
<comment type="subcellular location">
    <subcellularLocation>
        <location evidence="1">Nucleus</location>
        <location evidence="1">Nucleolus</location>
    </subcellularLocation>
</comment>
<comment type="similarity">
    <text evidence="2">Belongs to the RNA 3'-terminal cyclase family. Type 2 subfamily.</text>
</comment>
<dbReference type="Pfam" id="PF01137">
    <property type="entry name" value="RTC"/>
    <property type="match status" value="1"/>
</dbReference>
<dbReference type="InterPro" id="IPR000228">
    <property type="entry name" value="RNA3'_term_phos_cyc"/>
</dbReference>
<sequence length="360" mass="39248">MGRLVLATLSGKKVKIRRIRSKDESPGLHEFEASLLRLLDKITNGTTIAISVSGTTLVYEPGILQGGAFEHDCNNERAIGYYLEILLCLAPFCKQPVKATLKGVTNDNADPSVDLLKETSLPVMRQFGILNGLELKIVKRGAAPDGGGEIIFQSPVCRKLNCAQFMQLEKIKRVRGMAYATRVSPQITNRLVDSSRAILNSFVPDVYIYTDHRKGVQSGNSPGFGLCLYAETTSGHILSAEASTARSMSDMPLVPEDLGRLAANRLMEEIHQGGLVSSSSQYLAALFMALGDQNVGKIVMGSLTPYTIQFMRHLRDFFGVMFKFDIITPDPDELGGRQGASKVLLTCVGVGFSNISKTIR</sequence>
<proteinExistence type="inferred from homology"/>
<dbReference type="SUPFAM" id="SSF55205">
    <property type="entry name" value="EPT/RTPC-like"/>
    <property type="match status" value="1"/>
</dbReference>
<evidence type="ECO:0000256" key="3">
    <source>
        <dbReference type="ARBA" id="ARBA00022517"/>
    </source>
</evidence>
<evidence type="ECO:0000256" key="2">
    <source>
        <dbReference type="ARBA" id="ARBA00007089"/>
    </source>
</evidence>
<evidence type="ECO:0000256" key="4">
    <source>
        <dbReference type="ARBA" id="ARBA00023242"/>
    </source>
</evidence>
<accession>A0ABP0GXT9</accession>
<feature type="domain" description="RNA 3'-terminal phosphate cyclase" evidence="5">
    <location>
        <begin position="3"/>
        <end position="323"/>
    </location>
</feature>
<evidence type="ECO:0000313" key="7">
    <source>
        <dbReference type="EMBL" id="CAK8695629.1"/>
    </source>
</evidence>
<dbReference type="PANTHER" id="PTHR11096">
    <property type="entry name" value="RNA 3' TERMINAL PHOSPHATE CYCLASE"/>
    <property type="match status" value="1"/>
</dbReference>
<keyword evidence="8" id="KW-1185">Reference proteome</keyword>
<dbReference type="PROSITE" id="PS01287">
    <property type="entry name" value="RTC"/>
    <property type="match status" value="1"/>
</dbReference>
<keyword evidence="3" id="KW-0690">Ribosome biogenesis</keyword>
<evidence type="ECO:0000256" key="1">
    <source>
        <dbReference type="ARBA" id="ARBA00004604"/>
    </source>
</evidence>